<dbReference type="SUPFAM" id="SSF82866">
    <property type="entry name" value="Multidrug efflux transporter AcrB transmembrane domain"/>
    <property type="match status" value="2"/>
</dbReference>
<evidence type="ECO:0000256" key="3">
    <source>
        <dbReference type="ARBA" id="ARBA00022448"/>
    </source>
</evidence>
<dbReference type="SUPFAM" id="SSF82693">
    <property type="entry name" value="Multidrug efflux transporter AcrB pore domain, PN1, PN2, PC1 and PC2 subdomains"/>
    <property type="match status" value="2"/>
</dbReference>
<dbReference type="NCBIfam" id="TIGR00914">
    <property type="entry name" value="2A0601"/>
    <property type="match status" value="1"/>
</dbReference>
<feature type="transmembrane region" description="Helical" evidence="8">
    <location>
        <begin position="478"/>
        <end position="501"/>
    </location>
</feature>
<dbReference type="InterPro" id="IPR001036">
    <property type="entry name" value="Acrflvin-R"/>
</dbReference>
<dbReference type="GO" id="GO:0042910">
    <property type="term" value="F:xenobiotic transmembrane transporter activity"/>
    <property type="evidence" value="ECO:0007669"/>
    <property type="project" value="TreeGrafter"/>
</dbReference>
<dbReference type="AlphaFoldDB" id="A0A975NLQ4"/>
<dbReference type="RefSeq" id="WP_215612491.1">
    <property type="nucleotide sequence ID" value="NZ_CP076135.1"/>
</dbReference>
<keyword evidence="7 8" id="KW-0472">Membrane</keyword>
<dbReference type="PANTHER" id="PTHR32063:SF12">
    <property type="entry name" value="CATION EFFLUX SYSTEM PROTEIN"/>
    <property type="match status" value="1"/>
</dbReference>
<dbReference type="EMBL" id="CP076135">
    <property type="protein sequence ID" value="QWG16821.1"/>
    <property type="molecule type" value="Genomic_DNA"/>
</dbReference>
<keyword evidence="5 8" id="KW-0812">Transmembrane</keyword>
<comment type="similarity">
    <text evidence="2">Belongs to the resistance-nodulation-cell division (RND) (TC 2.A.6) family.</text>
</comment>
<name>A0A975NLQ4_9BRAD</name>
<dbReference type="Gene3D" id="3.30.70.1320">
    <property type="entry name" value="Multidrug efflux transporter AcrB pore domain like"/>
    <property type="match status" value="1"/>
</dbReference>
<dbReference type="Gene3D" id="1.20.1640.10">
    <property type="entry name" value="Multidrug efflux transporter AcrB transmembrane domain"/>
    <property type="match status" value="2"/>
</dbReference>
<dbReference type="GO" id="GO:0005886">
    <property type="term" value="C:plasma membrane"/>
    <property type="evidence" value="ECO:0007669"/>
    <property type="project" value="UniProtKB-SubCell"/>
</dbReference>
<dbReference type="GO" id="GO:0008324">
    <property type="term" value="F:monoatomic cation transmembrane transporter activity"/>
    <property type="evidence" value="ECO:0007669"/>
    <property type="project" value="InterPro"/>
</dbReference>
<protein>
    <submittedName>
        <fullName evidence="9">CusA/CzcA family heavy metal efflux RND transporter</fullName>
    </submittedName>
</protein>
<evidence type="ECO:0000256" key="1">
    <source>
        <dbReference type="ARBA" id="ARBA00004651"/>
    </source>
</evidence>
<dbReference type="PRINTS" id="PR00702">
    <property type="entry name" value="ACRIFLAVINRP"/>
</dbReference>
<evidence type="ECO:0000256" key="2">
    <source>
        <dbReference type="ARBA" id="ARBA00010942"/>
    </source>
</evidence>
<evidence type="ECO:0000256" key="7">
    <source>
        <dbReference type="ARBA" id="ARBA00023136"/>
    </source>
</evidence>
<dbReference type="Proteomes" id="UP000680805">
    <property type="component" value="Chromosome"/>
</dbReference>
<feature type="transmembrane region" description="Helical" evidence="8">
    <location>
        <begin position="875"/>
        <end position="894"/>
    </location>
</feature>
<comment type="subcellular location">
    <subcellularLocation>
        <location evidence="1">Cell membrane</location>
        <topology evidence="1">Multi-pass membrane protein</topology>
    </subcellularLocation>
</comment>
<dbReference type="KEGG" id="bsei:KMZ68_17745"/>
<feature type="transmembrane region" description="Helical" evidence="8">
    <location>
        <begin position="976"/>
        <end position="996"/>
    </location>
</feature>
<feature type="transmembrane region" description="Helical" evidence="8">
    <location>
        <begin position="335"/>
        <end position="354"/>
    </location>
</feature>
<feature type="transmembrane region" description="Helical" evidence="8">
    <location>
        <begin position="361"/>
        <end position="380"/>
    </location>
</feature>
<dbReference type="SUPFAM" id="SSF82714">
    <property type="entry name" value="Multidrug efflux transporter AcrB TolC docking domain, DN and DC subdomains"/>
    <property type="match status" value="2"/>
</dbReference>
<evidence type="ECO:0000313" key="9">
    <source>
        <dbReference type="EMBL" id="QWG16821.1"/>
    </source>
</evidence>
<evidence type="ECO:0000256" key="6">
    <source>
        <dbReference type="ARBA" id="ARBA00022989"/>
    </source>
</evidence>
<keyword evidence="3" id="KW-0813">Transport</keyword>
<dbReference type="InterPro" id="IPR004763">
    <property type="entry name" value="CusA-like"/>
</dbReference>
<feature type="transmembrane region" description="Helical" evidence="8">
    <location>
        <begin position="534"/>
        <end position="552"/>
    </location>
</feature>
<evidence type="ECO:0000256" key="5">
    <source>
        <dbReference type="ARBA" id="ARBA00022692"/>
    </source>
</evidence>
<proteinExistence type="inferred from homology"/>
<sequence>MLRSLIAFCLSRRLLVLVAFAAFLGLGYTAFLALNIEAYPDPAPPIIEIIAQQAGQSPEEVERYITIPIEVAVASTPGLKFIRSNTVYGLGFIRLQFEYGRDYHFVRQQTINRLKDAVLPAGVTPVISPAGGISEIFRYELVGPPGMDVMRLKALQDWVVERKLRIVPGVADVAVLGGKTKEFQAEINLDRMMAYGLTLPQIMTAISASNSNVGGRTIAIGEQSVNVRSIGVITSMEDIGNIVLTQQGGVPVLVSDVAKVQIGYAPRLGLAGRDDKTDVVTGIVLMQKLERTMDVVKRVRAAVERINADGSLPPGVKIVPFYDRGDLVAITVQTVLHNLLFGIALIFLIQWVFLGDLRCALIVAATIPVALFLAVMITVMRGESANLLSVGAIDLGIIVDGTVIMVENIFRHIAHHTPGVSRDRPARLSDKLHRILTGAVEVDKAILFSVIITIAAFLPLFTMQGVEGQIFGPMARTYAYALLGAVIATFTVTPVLASILLPAHVQEVETFVVRHIRGLYQSVLVRAVRNYRRAAVIAAVFLVLCLSLGLRLGTEFLPKLEEGNLWIRAVMPPTITLEAGMDTVAKIRAVISGYAPVQTVFSEQGRGDEGTDPDGSFLAEFFVPLKPFDAWPKGLTKEHMVKQMSERLNREFVGIDFNFSQYIQDNMEEAVSGVKGENSIKIFGRDLIELERLSKSVKTEISEVRGVADPASFNLLGQPNLVVRIDRAKAARYGFSISDINSVVQAAIGGQEVSKVYEGEMIFALTVRLAPEFRTDVEAIRTIPVALPNSDAKAPTAYIRLGDLGEVKLVSGAAYIYRENSQRFIPLKYSVRDRDLGSTVVEAQNRIQKNVPLPQGYSLEWSGEYGALVDAKKRLALIVPLSLLLILMLLYSLFNSIRDSLLALSGIPFAVAGGILGLYVGGLNFSVSAAVGFISLFGVSAMDGILLISYIRRDLDEGMGTEDAIIRASETRMRQIFMTGLSACIGLVPAAISTGIGSQVQQPLACVIVGGMLLSPICSLLVIPVLARLWMPTIKKTGLDDAVLEH</sequence>
<dbReference type="InterPro" id="IPR027463">
    <property type="entry name" value="AcrB_DN_DC_subdom"/>
</dbReference>
<accession>A0A975NLQ4</accession>
<feature type="transmembrane region" description="Helical" evidence="8">
    <location>
        <begin position="927"/>
        <end position="951"/>
    </location>
</feature>
<feature type="transmembrane region" description="Helical" evidence="8">
    <location>
        <begin position="901"/>
        <end position="921"/>
    </location>
</feature>
<dbReference type="PANTHER" id="PTHR32063">
    <property type="match status" value="1"/>
</dbReference>
<evidence type="ECO:0000313" key="10">
    <source>
        <dbReference type="Proteomes" id="UP000680805"/>
    </source>
</evidence>
<keyword evidence="6 8" id="KW-1133">Transmembrane helix</keyword>
<feature type="transmembrane region" description="Helical" evidence="8">
    <location>
        <begin position="445"/>
        <end position="466"/>
    </location>
</feature>
<organism evidence="9 10">
    <name type="scientific">Bradyrhizobium sediminis</name>
    <dbReference type="NCBI Taxonomy" id="2840469"/>
    <lineage>
        <taxon>Bacteria</taxon>
        <taxon>Pseudomonadati</taxon>
        <taxon>Pseudomonadota</taxon>
        <taxon>Alphaproteobacteria</taxon>
        <taxon>Hyphomicrobiales</taxon>
        <taxon>Nitrobacteraceae</taxon>
        <taxon>Bradyrhizobium</taxon>
    </lineage>
</organism>
<evidence type="ECO:0000256" key="4">
    <source>
        <dbReference type="ARBA" id="ARBA00022475"/>
    </source>
</evidence>
<dbReference type="Gene3D" id="3.30.2090.10">
    <property type="entry name" value="Multidrug efflux transporter AcrB TolC docking domain, DN and DC subdomains"/>
    <property type="match status" value="2"/>
</dbReference>
<dbReference type="Gene3D" id="3.30.70.1430">
    <property type="entry name" value="Multidrug efflux transporter AcrB pore domain"/>
    <property type="match status" value="2"/>
</dbReference>
<gene>
    <name evidence="9" type="ORF">KMZ68_17745</name>
</gene>
<evidence type="ECO:0000256" key="8">
    <source>
        <dbReference type="SAM" id="Phobius"/>
    </source>
</evidence>
<reference evidence="9" key="1">
    <citation type="submission" date="2021-06" db="EMBL/GenBank/DDBJ databases">
        <title>Bradyrhizobium sp. S2-11-2 Genome sequencing.</title>
        <authorList>
            <person name="Jin L."/>
        </authorList>
    </citation>
    <scope>NUCLEOTIDE SEQUENCE</scope>
    <source>
        <strain evidence="9">S2-11-2</strain>
    </source>
</reference>
<dbReference type="Pfam" id="PF00873">
    <property type="entry name" value="ACR_tran"/>
    <property type="match status" value="1"/>
</dbReference>
<feature type="transmembrane region" description="Helical" evidence="8">
    <location>
        <begin position="1002"/>
        <end position="1027"/>
    </location>
</feature>
<feature type="transmembrane region" description="Helical" evidence="8">
    <location>
        <begin position="386"/>
        <end position="406"/>
    </location>
</feature>
<dbReference type="Gene3D" id="3.30.70.1440">
    <property type="entry name" value="Multidrug efflux transporter AcrB pore domain"/>
    <property type="match status" value="1"/>
</dbReference>
<keyword evidence="4" id="KW-1003">Cell membrane</keyword>